<evidence type="ECO:0000256" key="1">
    <source>
        <dbReference type="ARBA" id="ARBA00006817"/>
    </source>
</evidence>
<dbReference type="RefSeq" id="WP_204711158.1">
    <property type="nucleotide sequence ID" value="NZ_JBHSZV010000030.1"/>
</dbReference>
<dbReference type="EMBL" id="JBHSZV010000030">
    <property type="protein sequence ID" value="MFC7062567.1"/>
    <property type="molecule type" value="Genomic_DNA"/>
</dbReference>
<comment type="similarity">
    <text evidence="1">Belongs to the AHA1 family.</text>
</comment>
<proteinExistence type="inferred from homology"/>
<keyword evidence="5" id="KW-1185">Reference proteome</keyword>
<dbReference type="InterPro" id="IPR023393">
    <property type="entry name" value="START-like_dom_sf"/>
</dbReference>
<name>A0ABW2EPU1_9BACI</name>
<organism evidence="4 5">
    <name type="scientific">Halobacillus seohaensis</name>
    <dbReference type="NCBI Taxonomy" id="447421"/>
    <lineage>
        <taxon>Bacteria</taxon>
        <taxon>Bacillati</taxon>
        <taxon>Bacillota</taxon>
        <taxon>Bacilli</taxon>
        <taxon>Bacillales</taxon>
        <taxon>Bacillaceae</taxon>
        <taxon>Halobacillus</taxon>
    </lineage>
</organism>
<dbReference type="Pfam" id="PF08327">
    <property type="entry name" value="AHSA1"/>
    <property type="match status" value="1"/>
</dbReference>
<evidence type="ECO:0000313" key="5">
    <source>
        <dbReference type="Proteomes" id="UP001596410"/>
    </source>
</evidence>
<dbReference type="PANTHER" id="PTHR38600">
    <property type="entry name" value="TRANSCRIPTIONAL REGULATORY PROTEIN"/>
    <property type="match status" value="1"/>
</dbReference>
<dbReference type="InterPro" id="IPR036388">
    <property type="entry name" value="WH-like_DNA-bd_sf"/>
</dbReference>
<dbReference type="Gene3D" id="1.10.10.10">
    <property type="entry name" value="Winged helix-like DNA-binding domain superfamily/Winged helix DNA-binding domain"/>
    <property type="match status" value="1"/>
</dbReference>
<dbReference type="Proteomes" id="UP001596410">
    <property type="component" value="Unassembled WGS sequence"/>
</dbReference>
<dbReference type="SMART" id="SM00418">
    <property type="entry name" value="HTH_ARSR"/>
    <property type="match status" value="1"/>
</dbReference>
<accession>A0ABW2EPU1</accession>
<dbReference type="CDD" id="cd00090">
    <property type="entry name" value="HTH_ARSR"/>
    <property type="match status" value="1"/>
</dbReference>
<dbReference type="InterPro" id="IPR011991">
    <property type="entry name" value="ArsR-like_HTH"/>
</dbReference>
<dbReference type="SUPFAM" id="SSF46785">
    <property type="entry name" value="Winged helix' DNA-binding domain"/>
    <property type="match status" value="1"/>
</dbReference>
<evidence type="ECO:0000256" key="2">
    <source>
        <dbReference type="ARBA" id="ARBA00023125"/>
    </source>
</evidence>
<dbReference type="InterPro" id="IPR036390">
    <property type="entry name" value="WH_DNA-bd_sf"/>
</dbReference>
<dbReference type="InterPro" id="IPR001845">
    <property type="entry name" value="HTH_ArsR_DNA-bd_dom"/>
</dbReference>
<gene>
    <name evidence="4" type="ORF">ACFQIC_11940</name>
</gene>
<keyword evidence="2" id="KW-0238">DNA-binding</keyword>
<comment type="caution">
    <text evidence="4">The sequence shown here is derived from an EMBL/GenBank/DDBJ whole genome shotgun (WGS) entry which is preliminary data.</text>
</comment>
<dbReference type="PANTHER" id="PTHR38600:SF1">
    <property type="entry name" value="TRANSCRIPTIONAL REGULATORY PROTEIN"/>
    <property type="match status" value="1"/>
</dbReference>
<evidence type="ECO:0000259" key="3">
    <source>
        <dbReference type="SMART" id="SM00418"/>
    </source>
</evidence>
<dbReference type="InterPro" id="IPR013538">
    <property type="entry name" value="ASHA1/2-like_C"/>
</dbReference>
<dbReference type="SUPFAM" id="SSF55961">
    <property type="entry name" value="Bet v1-like"/>
    <property type="match status" value="1"/>
</dbReference>
<protein>
    <submittedName>
        <fullName evidence="4">SRPBCC domain-containing protein</fullName>
    </submittedName>
</protein>
<reference evidence="5" key="1">
    <citation type="journal article" date="2019" name="Int. J. Syst. Evol. Microbiol.">
        <title>The Global Catalogue of Microorganisms (GCM) 10K type strain sequencing project: providing services to taxonomists for standard genome sequencing and annotation.</title>
        <authorList>
            <consortium name="The Broad Institute Genomics Platform"/>
            <consortium name="The Broad Institute Genome Sequencing Center for Infectious Disease"/>
            <person name="Wu L."/>
            <person name="Ma J."/>
        </authorList>
    </citation>
    <scope>NUCLEOTIDE SEQUENCE [LARGE SCALE GENOMIC DNA]</scope>
    <source>
        <strain evidence="5">CGMCC 4.1621</strain>
    </source>
</reference>
<dbReference type="Pfam" id="PF12840">
    <property type="entry name" value="HTH_20"/>
    <property type="match status" value="1"/>
</dbReference>
<dbReference type="CDD" id="cd07814">
    <property type="entry name" value="SRPBCC_CalC_Aha1-like"/>
    <property type="match status" value="1"/>
</dbReference>
<dbReference type="Gene3D" id="3.30.530.20">
    <property type="match status" value="1"/>
</dbReference>
<feature type="domain" description="HTH arsR-type" evidence="3">
    <location>
        <begin position="7"/>
        <end position="82"/>
    </location>
</feature>
<evidence type="ECO:0000313" key="4">
    <source>
        <dbReference type="EMBL" id="MFC7062567.1"/>
    </source>
</evidence>
<sequence>MERELTSVFRALGHPIRRQILDLLKESPKTTGELNDFFPNVTRYSIMKHLNILEEGNLVVVRREGKYRRNFLNAVPLQEVHNRWVGKYIQTTASSLLNLRATVEQNGGKQTMTTNDNNFHIEQEIFMAAPREEVFKALTEKVQDWWEFRLAPEGKTSYFTFEPVPGGQFIEKWGENDGAIWGNVYYVNAPEEIRLYGHLGMQGAVNSSYTYRLIEQDGGTLFQLSHSASGIIQENWEQDHSKGWEYLLGTLLKNYVEKQ</sequence>